<dbReference type="Gene3D" id="3.40.50.150">
    <property type="entry name" value="Vaccinia Virus protein VP39"/>
    <property type="match status" value="1"/>
</dbReference>
<evidence type="ECO:0000313" key="7">
    <source>
        <dbReference type="Proteomes" id="UP000426246"/>
    </source>
</evidence>
<evidence type="ECO:0000313" key="6">
    <source>
        <dbReference type="EMBL" id="QGQ97373.1"/>
    </source>
</evidence>
<evidence type="ECO:0000256" key="4">
    <source>
        <dbReference type="ARBA" id="ARBA00023163"/>
    </source>
</evidence>
<accession>A0A6B8RPE6</accession>
<keyword evidence="6" id="KW-0808">Transferase</keyword>
<evidence type="ECO:0000256" key="2">
    <source>
        <dbReference type="ARBA" id="ARBA00023015"/>
    </source>
</evidence>
<dbReference type="InterPro" id="IPR029063">
    <property type="entry name" value="SAM-dependent_MTases_sf"/>
</dbReference>
<gene>
    <name evidence="6" type="ORF">EHS13_22050</name>
</gene>
<dbReference type="SUPFAM" id="SSF53335">
    <property type="entry name" value="S-adenosyl-L-methionine-dependent methyltransferases"/>
    <property type="match status" value="1"/>
</dbReference>
<dbReference type="PROSITE" id="PS50937">
    <property type="entry name" value="HTH_MERR_2"/>
    <property type="match status" value="1"/>
</dbReference>
<dbReference type="Pfam" id="PF13411">
    <property type="entry name" value="MerR_1"/>
    <property type="match status" value="1"/>
</dbReference>
<dbReference type="InterPro" id="IPR000551">
    <property type="entry name" value="MerR-type_HTH_dom"/>
</dbReference>
<dbReference type="GO" id="GO:0008757">
    <property type="term" value="F:S-adenosylmethionine-dependent methyltransferase activity"/>
    <property type="evidence" value="ECO:0007669"/>
    <property type="project" value="InterPro"/>
</dbReference>
<keyword evidence="4" id="KW-0804">Transcription</keyword>
<dbReference type="Proteomes" id="UP000426246">
    <property type="component" value="Chromosome"/>
</dbReference>
<organism evidence="6 7">
    <name type="scientific">Paenibacillus psychroresistens</name>
    <dbReference type="NCBI Taxonomy" id="1778678"/>
    <lineage>
        <taxon>Bacteria</taxon>
        <taxon>Bacillati</taxon>
        <taxon>Bacillota</taxon>
        <taxon>Bacilli</taxon>
        <taxon>Bacillales</taxon>
        <taxon>Paenibacillaceae</taxon>
        <taxon>Paenibacillus</taxon>
    </lineage>
</organism>
<dbReference type="InterPro" id="IPR009061">
    <property type="entry name" value="DNA-bd_dom_put_sf"/>
</dbReference>
<dbReference type="OrthoDB" id="465705at2"/>
<proteinExistence type="predicted"/>
<dbReference type="GO" id="GO:0032259">
    <property type="term" value="P:methylation"/>
    <property type="evidence" value="ECO:0007669"/>
    <property type="project" value="UniProtKB-KW"/>
</dbReference>
<dbReference type="InterPro" id="IPR047057">
    <property type="entry name" value="MerR_fam"/>
</dbReference>
<dbReference type="GO" id="GO:0003677">
    <property type="term" value="F:DNA binding"/>
    <property type="evidence" value="ECO:0007669"/>
    <property type="project" value="UniProtKB-KW"/>
</dbReference>
<dbReference type="KEGG" id="ppsc:EHS13_22050"/>
<name>A0A6B8RPE6_9BACL</name>
<dbReference type="SMART" id="SM00422">
    <property type="entry name" value="HTH_MERR"/>
    <property type="match status" value="1"/>
</dbReference>
<feature type="domain" description="HTH merR-type" evidence="5">
    <location>
        <begin position="1"/>
        <end position="69"/>
    </location>
</feature>
<evidence type="ECO:0000256" key="1">
    <source>
        <dbReference type="ARBA" id="ARBA00022491"/>
    </source>
</evidence>
<evidence type="ECO:0000256" key="3">
    <source>
        <dbReference type="ARBA" id="ARBA00023125"/>
    </source>
</evidence>
<keyword evidence="6" id="KW-0489">Methyltransferase</keyword>
<dbReference type="Gene3D" id="1.10.1660.10">
    <property type="match status" value="1"/>
</dbReference>
<dbReference type="GO" id="GO:0003700">
    <property type="term" value="F:DNA-binding transcription factor activity"/>
    <property type="evidence" value="ECO:0007669"/>
    <property type="project" value="InterPro"/>
</dbReference>
<dbReference type="PANTHER" id="PTHR30204:SF69">
    <property type="entry name" value="MERR-FAMILY TRANSCRIPTIONAL REGULATOR"/>
    <property type="match status" value="1"/>
</dbReference>
<dbReference type="RefSeq" id="WP_155702476.1">
    <property type="nucleotide sequence ID" value="NZ_CP034235.1"/>
</dbReference>
<dbReference type="CDD" id="cd02440">
    <property type="entry name" value="AdoMet_MTases"/>
    <property type="match status" value="1"/>
</dbReference>
<keyword evidence="1" id="KW-0678">Repressor</keyword>
<keyword evidence="2" id="KW-0805">Transcription regulation</keyword>
<dbReference type="PANTHER" id="PTHR30204">
    <property type="entry name" value="REDOX-CYCLING DRUG-SENSING TRANSCRIPTIONAL ACTIVATOR SOXR"/>
    <property type="match status" value="1"/>
</dbReference>
<reference evidence="7" key="1">
    <citation type="submission" date="2018-11" db="EMBL/GenBank/DDBJ databases">
        <title>Complete genome sequence of Paenibacillus sp. ML311-T8.</title>
        <authorList>
            <person name="Nam Y.-D."/>
            <person name="Kang J."/>
            <person name="Chung W.-H."/>
            <person name="Park Y.S."/>
        </authorList>
    </citation>
    <scope>NUCLEOTIDE SEQUENCE [LARGE SCALE GENOMIC DNA]</scope>
    <source>
        <strain evidence="7">ML311-T8</strain>
    </source>
</reference>
<keyword evidence="7" id="KW-1185">Reference proteome</keyword>
<sequence>MQINEIVQKLNMTARAIRFYEEKGLISPQKQAINQYRVFTEQEVWRLQTIIALREVGMNLEDIKSALEQMEGGDYDELQYYLELQRSMMFSQWLEYKQMIATTDGLIDLLKQEKSLPLSGIYELAEGSKRLRNVRKNWRDQWDYDGRAVTHDQVVANLDEDRDPEYKDYAEALSSVAETISPQTGEVGLDLGTGTGNLAGQFLASGITMCGVDQSKEMLRQCRLKFPHMETKLGNFLAIPYLDDQFDFVVSSFAFHHLTNEQKQLSLQEMERVLKPNGRLCLADLIYSEAENEIKPAAGAGKFYASLADLLTWFDQHGFMVQYKQINSLLHIIHAIKA</sequence>
<dbReference type="CDD" id="cd00592">
    <property type="entry name" value="HTH_MerR-like"/>
    <property type="match status" value="1"/>
</dbReference>
<dbReference type="SUPFAM" id="SSF46955">
    <property type="entry name" value="Putative DNA-binding domain"/>
    <property type="match status" value="1"/>
</dbReference>
<dbReference type="InterPro" id="IPR013216">
    <property type="entry name" value="Methyltransf_11"/>
</dbReference>
<dbReference type="Pfam" id="PF08241">
    <property type="entry name" value="Methyltransf_11"/>
    <property type="match status" value="1"/>
</dbReference>
<dbReference type="EMBL" id="CP034235">
    <property type="protein sequence ID" value="QGQ97373.1"/>
    <property type="molecule type" value="Genomic_DNA"/>
</dbReference>
<evidence type="ECO:0000259" key="5">
    <source>
        <dbReference type="PROSITE" id="PS50937"/>
    </source>
</evidence>
<protein>
    <submittedName>
        <fullName evidence="6">Methyltransferase domain-containing protein</fullName>
    </submittedName>
</protein>
<keyword evidence="3" id="KW-0238">DNA-binding</keyword>
<dbReference type="AlphaFoldDB" id="A0A6B8RPE6"/>